<dbReference type="GO" id="GO:0016747">
    <property type="term" value="F:acyltransferase activity, transferring groups other than amino-acyl groups"/>
    <property type="evidence" value="ECO:0007669"/>
    <property type="project" value="InterPro"/>
</dbReference>
<comment type="caution">
    <text evidence="2">The sequence shown here is derived from an EMBL/GenBank/DDBJ whole genome shotgun (WGS) entry which is preliminary data.</text>
</comment>
<dbReference type="AlphaFoldDB" id="A0A538TRI7"/>
<dbReference type="InterPro" id="IPR000182">
    <property type="entry name" value="GNAT_dom"/>
</dbReference>
<dbReference type="Gene3D" id="3.40.630.30">
    <property type="match status" value="1"/>
</dbReference>
<dbReference type="PANTHER" id="PTHR43305:SF1">
    <property type="entry name" value="FAMILY N-ACETYLTRANSFERASE, PUTATIVE (AFU_ORTHOLOGUE AFUA_2G01380)-RELATED"/>
    <property type="match status" value="1"/>
</dbReference>
<evidence type="ECO:0000313" key="2">
    <source>
        <dbReference type="EMBL" id="TMQ66239.1"/>
    </source>
</evidence>
<dbReference type="InterPro" id="IPR052777">
    <property type="entry name" value="Acetyltransferase_Enz"/>
</dbReference>
<feature type="domain" description="N-acetyltransferase" evidence="1">
    <location>
        <begin position="2"/>
        <end position="154"/>
    </location>
</feature>
<sequence>MVEISAAESKSDWATARGLFEEYAASLGFDLSFQDFDREVASLPGDYSSPRGVILLALDGSAAAGCVALRPLAGETCEMKRLYVRPSHRGTGLGKRLADAILAEARARGYRYMRLDTVPGMEAAIALYRALGFRDIDPYRANPIPGAIFMEREL</sequence>
<dbReference type="SUPFAM" id="SSF55729">
    <property type="entry name" value="Acyl-CoA N-acyltransferases (Nat)"/>
    <property type="match status" value="1"/>
</dbReference>
<evidence type="ECO:0000259" key="1">
    <source>
        <dbReference type="PROSITE" id="PS51186"/>
    </source>
</evidence>
<organism evidence="2 3">
    <name type="scientific">Eiseniibacteriota bacterium</name>
    <dbReference type="NCBI Taxonomy" id="2212470"/>
    <lineage>
        <taxon>Bacteria</taxon>
        <taxon>Candidatus Eiseniibacteriota</taxon>
    </lineage>
</organism>
<reference evidence="2 3" key="1">
    <citation type="journal article" date="2019" name="Nat. Microbiol.">
        <title>Mediterranean grassland soil C-N compound turnover is dependent on rainfall and depth, and is mediated by genomically divergent microorganisms.</title>
        <authorList>
            <person name="Diamond S."/>
            <person name="Andeer P.F."/>
            <person name="Li Z."/>
            <person name="Crits-Christoph A."/>
            <person name="Burstein D."/>
            <person name="Anantharaman K."/>
            <person name="Lane K.R."/>
            <person name="Thomas B.C."/>
            <person name="Pan C."/>
            <person name="Northen T.R."/>
            <person name="Banfield J.F."/>
        </authorList>
    </citation>
    <scope>NUCLEOTIDE SEQUENCE [LARGE SCALE GENOMIC DNA]</scope>
    <source>
        <strain evidence="2">WS_9</strain>
    </source>
</reference>
<accession>A0A538TRI7</accession>
<dbReference type="Pfam" id="PF00583">
    <property type="entry name" value="Acetyltransf_1"/>
    <property type="match status" value="1"/>
</dbReference>
<keyword evidence="2" id="KW-0808">Transferase</keyword>
<evidence type="ECO:0000313" key="3">
    <source>
        <dbReference type="Proteomes" id="UP000317691"/>
    </source>
</evidence>
<dbReference type="EMBL" id="VBOZ01000009">
    <property type="protein sequence ID" value="TMQ66239.1"/>
    <property type="molecule type" value="Genomic_DNA"/>
</dbReference>
<name>A0A538TRI7_UNCEI</name>
<dbReference type="InterPro" id="IPR016181">
    <property type="entry name" value="Acyl_CoA_acyltransferase"/>
</dbReference>
<dbReference type="CDD" id="cd04301">
    <property type="entry name" value="NAT_SF"/>
    <property type="match status" value="1"/>
</dbReference>
<dbReference type="Proteomes" id="UP000317691">
    <property type="component" value="Unassembled WGS sequence"/>
</dbReference>
<dbReference type="PROSITE" id="PS51186">
    <property type="entry name" value="GNAT"/>
    <property type="match status" value="1"/>
</dbReference>
<proteinExistence type="predicted"/>
<protein>
    <submittedName>
        <fullName evidence="2">GNAT family N-acetyltransferase</fullName>
    </submittedName>
</protein>
<dbReference type="PANTHER" id="PTHR43305">
    <property type="entry name" value="FAMILY N-ACETYLTRANSFERASE, PUTATIVE (AFU_ORTHOLOGUE AFUA_2G01380)-RELATED"/>
    <property type="match status" value="1"/>
</dbReference>
<gene>
    <name evidence="2" type="ORF">E6K79_02480</name>
</gene>